<dbReference type="InterPro" id="IPR050731">
    <property type="entry name" value="HRD1_E3_ubiq-ligases"/>
</dbReference>
<dbReference type="PANTHER" id="PTHR22763">
    <property type="entry name" value="RING ZINC FINGER PROTEIN"/>
    <property type="match status" value="1"/>
</dbReference>
<evidence type="ECO:0000256" key="4">
    <source>
        <dbReference type="ARBA" id="ARBA00012483"/>
    </source>
</evidence>
<evidence type="ECO:0000259" key="16">
    <source>
        <dbReference type="PROSITE" id="PS50089"/>
    </source>
</evidence>
<evidence type="ECO:0000256" key="10">
    <source>
        <dbReference type="ARBA" id="ARBA00022786"/>
    </source>
</evidence>
<evidence type="ECO:0000256" key="12">
    <source>
        <dbReference type="ARBA" id="ARBA00022989"/>
    </source>
</evidence>
<dbReference type="PROSITE" id="PS50089">
    <property type="entry name" value="ZF_RING_2"/>
    <property type="match status" value="1"/>
</dbReference>
<keyword evidence="8" id="KW-0732">Signal</keyword>
<gene>
    <name evidence="17" type="ORF">BCR33DRAFT_716481</name>
</gene>
<dbReference type="EC" id="2.3.2.27" evidence="4"/>
<evidence type="ECO:0000256" key="9">
    <source>
        <dbReference type="ARBA" id="ARBA00022771"/>
    </source>
</evidence>
<dbReference type="GO" id="GO:0012505">
    <property type="term" value="C:endomembrane system"/>
    <property type="evidence" value="ECO:0007669"/>
    <property type="project" value="UniProtKB-SubCell"/>
</dbReference>
<comment type="pathway">
    <text evidence="3">Protein modification; protein ubiquitination.</text>
</comment>
<evidence type="ECO:0000256" key="15">
    <source>
        <dbReference type="SAM" id="Phobius"/>
    </source>
</evidence>
<keyword evidence="6 15" id="KW-0812">Transmembrane</keyword>
<dbReference type="Pfam" id="PF13639">
    <property type="entry name" value="zf-RING_2"/>
    <property type="match status" value="1"/>
</dbReference>
<keyword evidence="11" id="KW-0862">Zinc</keyword>
<evidence type="ECO:0000256" key="6">
    <source>
        <dbReference type="ARBA" id="ARBA00022692"/>
    </source>
</evidence>
<keyword evidence="7" id="KW-0479">Metal-binding</keyword>
<evidence type="ECO:0000256" key="1">
    <source>
        <dbReference type="ARBA" id="ARBA00000900"/>
    </source>
</evidence>
<evidence type="ECO:0000313" key="17">
    <source>
        <dbReference type="EMBL" id="ORY45143.1"/>
    </source>
</evidence>
<proteinExistence type="predicted"/>
<keyword evidence="9 14" id="KW-0863">Zinc-finger</keyword>
<evidence type="ECO:0000256" key="2">
    <source>
        <dbReference type="ARBA" id="ARBA00004127"/>
    </source>
</evidence>
<comment type="catalytic activity">
    <reaction evidence="1">
        <text>S-ubiquitinyl-[E2 ubiquitin-conjugating enzyme]-L-cysteine + [acceptor protein]-L-lysine = [E2 ubiquitin-conjugating enzyme]-L-cysteine + N(6)-ubiquitinyl-[acceptor protein]-L-lysine.</text>
        <dbReference type="EC" id="2.3.2.27"/>
    </reaction>
</comment>
<dbReference type="EMBL" id="MCGO01000020">
    <property type="protein sequence ID" value="ORY45143.1"/>
    <property type="molecule type" value="Genomic_DNA"/>
</dbReference>
<keyword evidence="10" id="KW-0833">Ubl conjugation pathway</keyword>
<evidence type="ECO:0000256" key="13">
    <source>
        <dbReference type="ARBA" id="ARBA00023136"/>
    </source>
</evidence>
<evidence type="ECO:0000256" key="3">
    <source>
        <dbReference type="ARBA" id="ARBA00004906"/>
    </source>
</evidence>
<dbReference type="Proteomes" id="UP000193642">
    <property type="component" value="Unassembled WGS sequence"/>
</dbReference>
<dbReference type="GO" id="GO:0008270">
    <property type="term" value="F:zinc ion binding"/>
    <property type="evidence" value="ECO:0007669"/>
    <property type="project" value="UniProtKB-KW"/>
</dbReference>
<evidence type="ECO:0000256" key="5">
    <source>
        <dbReference type="ARBA" id="ARBA00022679"/>
    </source>
</evidence>
<dbReference type="GO" id="GO:0061630">
    <property type="term" value="F:ubiquitin protein ligase activity"/>
    <property type="evidence" value="ECO:0007669"/>
    <property type="project" value="UniProtKB-EC"/>
</dbReference>
<evidence type="ECO:0000256" key="8">
    <source>
        <dbReference type="ARBA" id="ARBA00022729"/>
    </source>
</evidence>
<dbReference type="InterPro" id="IPR021319">
    <property type="entry name" value="DUF2921"/>
</dbReference>
<name>A0A1Y2CDN2_9FUNG</name>
<dbReference type="PANTHER" id="PTHR22763:SF162">
    <property type="entry name" value="TRANSMEMBRANE E3 UBIQUITIN-PROTEIN LIGASE 1"/>
    <property type="match status" value="1"/>
</dbReference>
<dbReference type="GO" id="GO:0043161">
    <property type="term" value="P:proteasome-mediated ubiquitin-dependent protein catabolic process"/>
    <property type="evidence" value="ECO:0007669"/>
    <property type="project" value="TreeGrafter"/>
</dbReference>
<keyword evidence="12 15" id="KW-1133">Transmembrane helix</keyword>
<evidence type="ECO:0000256" key="7">
    <source>
        <dbReference type="ARBA" id="ARBA00022723"/>
    </source>
</evidence>
<keyword evidence="13 15" id="KW-0472">Membrane</keyword>
<dbReference type="Pfam" id="PF11145">
    <property type="entry name" value="DUF2921"/>
    <property type="match status" value="1"/>
</dbReference>
<reference evidence="17 18" key="1">
    <citation type="submission" date="2016-07" db="EMBL/GenBank/DDBJ databases">
        <title>Pervasive Adenine N6-methylation of Active Genes in Fungi.</title>
        <authorList>
            <consortium name="DOE Joint Genome Institute"/>
            <person name="Mondo S.J."/>
            <person name="Dannebaum R.O."/>
            <person name="Kuo R.C."/>
            <person name="Labutti K."/>
            <person name="Haridas S."/>
            <person name="Kuo A."/>
            <person name="Salamov A."/>
            <person name="Ahrendt S.R."/>
            <person name="Lipzen A."/>
            <person name="Sullivan W."/>
            <person name="Andreopoulos W.B."/>
            <person name="Clum A."/>
            <person name="Lindquist E."/>
            <person name="Daum C."/>
            <person name="Ramamoorthy G.K."/>
            <person name="Gryganskyi A."/>
            <person name="Culley D."/>
            <person name="Magnuson J.K."/>
            <person name="James T.Y."/>
            <person name="O'Malley M.A."/>
            <person name="Stajich J.E."/>
            <person name="Spatafora J.W."/>
            <person name="Visel A."/>
            <person name="Grigoriev I.V."/>
        </authorList>
    </citation>
    <scope>NUCLEOTIDE SEQUENCE [LARGE SCALE GENOMIC DNA]</scope>
    <source>
        <strain evidence="17 18">JEL800</strain>
    </source>
</reference>
<evidence type="ECO:0000313" key="18">
    <source>
        <dbReference type="Proteomes" id="UP000193642"/>
    </source>
</evidence>
<dbReference type="SMART" id="SM00184">
    <property type="entry name" value="RING"/>
    <property type="match status" value="1"/>
</dbReference>
<dbReference type="InterPro" id="IPR001841">
    <property type="entry name" value="Znf_RING"/>
</dbReference>
<evidence type="ECO:0000256" key="11">
    <source>
        <dbReference type="ARBA" id="ARBA00022833"/>
    </source>
</evidence>
<comment type="caution">
    <text evidence="17">The sequence shown here is derived from an EMBL/GenBank/DDBJ whole genome shotgun (WGS) entry which is preliminary data.</text>
</comment>
<sequence>MTLLLDGPNYLLALGLIAWITLQASILFVQDRIGPRAFIPEYFYPTRYDYHPVISFSGDDETPAPSSVKVDSKECAIYMQVPIKGRRSLRRQQEALRKVYMVTPCLHVFHSDCLGRWMEMKMECPVCRKELPPP</sequence>
<dbReference type="OrthoDB" id="2127881at2759"/>
<comment type="subcellular location">
    <subcellularLocation>
        <location evidence="2">Endomembrane system</location>
        <topology evidence="2">Multi-pass membrane protein</topology>
    </subcellularLocation>
</comment>
<keyword evidence="18" id="KW-1185">Reference proteome</keyword>
<feature type="transmembrane region" description="Helical" evidence="15">
    <location>
        <begin position="12"/>
        <end position="29"/>
    </location>
</feature>
<evidence type="ECO:0000256" key="14">
    <source>
        <dbReference type="PROSITE-ProRule" id="PRU00175"/>
    </source>
</evidence>
<organism evidence="17 18">
    <name type="scientific">Rhizoclosmatium globosum</name>
    <dbReference type="NCBI Taxonomy" id="329046"/>
    <lineage>
        <taxon>Eukaryota</taxon>
        <taxon>Fungi</taxon>
        <taxon>Fungi incertae sedis</taxon>
        <taxon>Chytridiomycota</taxon>
        <taxon>Chytridiomycota incertae sedis</taxon>
        <taxon>Chytridiomycetes</taxon>
        <taxon>Chytridiales</taxon>
        <taxon>Chytriomycetaceae</taxon>
        <taxon>Rhizoclosmatium</taxon>
    </lineage>
</organism>
<keyword evidence="5" id="KW-0808">Transferase</keyword>
<feature type="domain" description="RING-type" evidence="16">
    <location>
        <begin position="75"/>
        <end position="128"/>
    </location>
</feature>
<protein>
    <recommendedName>
        <fullName evidence="4">RING-type E3 ubiquitin transferase</fullName>
        <ecNumber evidence="4">2.3.2.27</ecNumber>
    </recommendedName>
</protein>
<dbReference type="AlphaFoldDB" id="A0A1Y2CDN2"/>
<dbReference type="STRING" id="329046.A0A1Y2CDN2"/>
<dbReference type="Gene3D" id="3.30.40.10">
    <property type="entry name" value="Zinc/RING finger domain, C3HC4 (zinc finger)"/>
    <property type="match status" value="1"/>
</dbReference>
<accession>A0A1Y2CDN2</accession>
<dbReference type="SUPFAM" id="SSF57850">
    <property type="entry name" value="RING/U-box"/>
    <property type="match status" value="1"/>
</dbReference>
<dbReference type="InterPro" id="IPR013083">
    <property type="entry name" value="Znf_RING/FYVE/PHD"/>
</dbReference>